<feature type="transmembrane region" description="Helical" evidence="1">
    <location>
        <begin position="405"/>
        <end position="424"/>
    </location>
</feature>
<reference evidence="3" key="1">
    <citation type="submission" date="2021-02" db="EMBL/GenBank/DDBJ databases">
        <authorList>
            <person name="Dougan E. K."/>
            <person name="Rhodes N."/>
            <person name="Thang M."/>
            <person name="Chan C."/>
        </authorList>
    </citation>
    <scope>NUCLEOTIDE SEQUENCE</scope>
</reference>
<feature type="non-terminal residue" evidence="3">
    <location>
        <position position="1"/>
    </location>
</feature>
<keyword evidence="1" id="KW-0472">Membrane</keyword>
<organism evidence="3 4">
    <name type="scientific">Polarella glacialis</name>
    <name type="common">Dinoflagellate</name>
    <dbReference type="NCBI Taxonomy" id="89957"/>
    <lineage>
        <taxon>Eukaryota</taxon>
        <taxon>Sar</taxon>
        <taxon>Alveolata</taxon>
        <taxon>Dinophyceae</taxon>
        <taxon>Suessiales</taxon>
        <taxon>Suessiaceae</taxon>
        <taxon>Polarella</taxon>
    </lineage>
</organism>
<keyword evidence="1" id="KW-1133">Transmembrane helix</keyword>
<dbReference type="EMBL" id="CAJNNV010026992">
    <property type="protein sequence ID" value="CAE8619364.1"/>
    <property type="molecule type" value="Genomic_DNA"/>
</dbReference>
<feature type="transmembrane region" description="Helical" evidence="1">
    <location>
        <begin position="293"/>
        <end position="318"/>
    </location>
</feature>
<dbReference type="SUPFAM" id="SSF49879">
    <property type="entry name" value="SMAD/FHA domain"/>
    <property type="match status" value="1"/>
</dbReference>
<feature type="domain" description="FHA" evidence="2">
    <location>
        <begin position="604"/>
        <end position="667"/>
    </location>
</feature>
<gene>
    <name evidence="3" type="ORF">PGLA1383_LOCUS36954</name>
</gene>
<name>A0A813FXY8_POLGL</name>
<protein>
    <recommendedName>
        <fullName evidence="2">FHA domain-containing protein</fullName>
    </recommendedName>
</protein>
<comment type="caution">
    <text evidence="3">The sequence shown here is derived from an EMBL/GenBank/DDBJ whole genome shotgun (WGS) entry which is preliminary data.</text>
</comment>
<dbReference type="InterPro" id="IPR008984">
    <property type="entry name" value="SMAD_FHA_dom_sf"/>
</dbReference>
<feature type="transmembrane region" description="Helical" evidence="1">
    <location>
        <begin position="374"/>
        <end position="393"/>
    </location>
</feature>
<evidence type="ECO:0000313" key="3">
    <source>
        <dbReference type="EMBL" id="CAE8619364.1"/>
    </source>
</evidence>
<dbReference type="Proteomes" id="UP000654075">
    <property type="component" value="Unassembled WGS sequence"/>
</dbReference>
<dbReference type="AlphaFoldDB" id="A0A813FXY8"/>
<evidence type="ECO:0000256" key="1">
    <source>
        <dbReference type="SAM" id="Phobius"/>
    </source>
</evidence>
<proteinExistence type="predicted"/>
<dbReference type="PROSITE" id="PS50006">
    <property type="entry name" value="FHA_DOMAIN"/>
    <property type="match status" value="1"/>
</dbReference>
<sequence>MKGKHFIVEGSFTPARLAEFESRRPGGSAAIYGKSPKAGQAVSSFSTSTSYPLPLTDSMAAGSFAPAQGRAEAMPSPARKKTLALVGLDESQSIPFLQEERFAFRVWYDDPLWVISFLDSRVVMGAAAKGRSSSQALSRVLRGSLGYVVGGGLYPGALHTYSKDNRGDEPSRQRPVRRPSLPKPFWLAELEHRRFDAFDLVTPVKVLADVLKTPFTLICRSGIILSQALRAYGMHLFAEGYPRYIFINAITAVQEDFNFWKQYMAPAWRIDQKWQLHEPGECRAVLPFPAFKAVIALALLWGWDAWAAVTLMGFVGMLHPTEFLSAPPPTYSQVQRFQILQSHFVRGIPPHTHRTQPNSGQVREYSAATAVASVNGYGSLGTVGAALILPVLAGKAGAAGLGASFAQLAPLAWIAAAVAAFQFFTEGAARSKRTTRNTNCLRYDSTSDQPLRGAPIRKESPAFKSAAAEALAGVTQRFLMPVEMLALQGFPARDPLLGKALSGLSEQDVVLGAGNAMSVTVIGAVLADVLVKSSIGLASASSLEEVVEVSDDSQGPPLPSECWEETPSIREEGGDFSCGCLAHLPLGPRNPPGARCVHVGSLPFLLGRDPRRVPPEGLLLEEQPPVEKIPPVISRLHAELCSLEEGSELEEPQICLRDLGSTNGTFVLRCGRVSPEDVEGE</sequence>
<dbReference type="CDD" id="cd00060">
    <property type="entry name" value="FHA"/>
    <property type="match status" value="1"/>
</dbReference>
<dbReference type="OrthoDB" id="419535at2759"/>
<dbReference type="InterPro" id="IPR000253">
    <property type="entry name" value="FHA_dom"/>
</dbReference>
<keyword evidence="4" id="KW-1185">Reference proteome</keyword>
<dbReference type="Pfam" id="PF00498">
    <property type="entry name" value="FHA"/>
    <property type="match status" value="1"/>
</dbReference>
<keyword evidence="1" id="KW-0812">Transmembrane</keyword>
<dbReference type="Gene3D" id="2.60.200.20">
    <property type="match status" value="1"/>
</dbReference>
<evidence type="ECO:0000259" key="2">
    <source>
        <dbReference type="PROSITE" id="PS50006"/>
    </source>
</evidence>
<accession>A0A813FXY8</accession>
<evidence type="ECO:0000313" key="4">
    <source>
        <dbReference type="Proteomes" id="UP000654075"/>
    </source>
</evidence>